<accession>A0A2C6KBN3</accession>
<comment type="caution">
    <text evidence="3">The sequence shown here is derived from an EMBL/GenBank/DDBJ whole genome shotgun (WGS) entry which is preliminary data.</text>
</comment>
<dbReference type="RefSeq" id="XP_067919948.1">
    <property type="nucleotide sequence ID" value="XM_068068072.1"/>
</dbReference>
<feature type="transmembrane region" description="Helical" evidence="2">
    <location>
        <begin position="21"/>
        <end position="40"/>
    </location>
</feature>
<evidence type="ECO:0000256" key="1">
    <source>
        <dbReference type="SAM" id="MobiDB-lite"/>
    </source>
</evidence>
<protein>
    <recommendedName>
        <fullName evidence="5">Transmembrane protein</fullName>
    </recommendedName>
</protein>
<dbReference type="EMBL" id="MIGC01004300">
    <property type="protein sequence ID" value="PHJ18240.1"/>
    <property type="molecule type" value="Genomic_DNA"/>
</dbReference>
<sequence length="90" mass="10298">MGKGRKACDVKRRRNRSGRRVRGGNGWTIGFGLGMAGGCLDKVSSINLSFFLSKCRIHSFHTKSSIFFFCILNKISFLLLDKEKLRERER</sequence>
<feature type="region of interest" description="Disordered" evidence="1">
    <location>
        <begin position="1"/>
        <end position="21"/>
    </location>
</feature>
<evidence type="ECO:0008006" key="5">
    <source>
        <dbReference type="Google" id="ProtNLM"/>
    </source>
</evidence>
<dbReference type="AlphaFoldDB" id="A0A2C6KBN3"/>
<evidence type="ECO:0000313" key="3">
    <source>
        <dbReference type="EMBL" id="PHJ18240.1"/>
    </source>
</evidence>
<name>A0A2C6KBN3_9APIC</name>
<evidence type="ECO:0000313" key="4">
    <source>
        <dbReference type="Proteomes" id="UP000221165"/>
    </source>
</evidence>
<feature type="compositionally biased region" description="Basic residues" evidence="1">
    <location>
        <begin position="11"/>
        <end position="21"/>
    </location>
</feature>
<keyword evidence="4" id="KW-1185">Reference proteome</keyword>
<keyword evidence="2" id="KW-1133">Transmembrane helix</keyword>
<dbReference type="VEuPathDB" id="ToxoDB:CSUI_007930"/>
<feature type="transmembrane region" description="Helical" evidence="2">
    <location>
        <begin position="60"/>
        <end position="80"/>
    </location>
</feature>
<gene>
    <name evidence="3" type="ORF">CSUI_007930</name>
</gene>
<dbReference type="Proteomes" id="UP000221165">
    <property type="component" value="Unassembled WGS sequence"/>
</dbReference>
<feature type="non-terminal residue" evidence="3">
    <location>
        <position position="90"/>
    </location>
</feature>
<evidence type="ECO:0000256" key="2">
    <source>
        <dbReference type="SAM" id="Phobius"/>
    </source>
</evidence>
<proteinExistence type="predicted"/>
<reference evidence="3 4" key="1">
    <citation type="journal article" date="2017" name="Int. J. Parasitol.">
        <title>The genome of the protozoan parasite Cystoisospora suis and a reverse vaccinology approach to identify vaccine candidates.</title>
        <authorList>
            <person name="Palmieri N."/>
            <person name="Shrestha A."/>
            <person name="Ruttkowski B."/>
            <person name="Beck T."/>
            <person name="Vogl C."/>
            <person name="Tomley F."/>
            <person name="Blake D.P."/>
            <person name="Joachim A."/>
        </authorList>
    </citation>
    <scope>NUCLEOTIDE SEQUENCE [LARGE SCALE GENOMIC DNA]</scope>
    <source>
        <strain evidence="3 4">Wien I</strain>
    </source>
</reference>
<feature type="compositionally biased region" description="Basic and acidic residues" evidence="1">
    <location>
        <begin position="1"/>
        <end position="10"/>
    </location>
</feature>
<keyword evidence="2" id="KW-0472">Membrane</keyword>
<organism evidence="3 4">
    <name type="scientific">Cystoisospora suis</name>
    <dbReference type="NCBI Taxonomy" id="483139"/>
    <lineage>
        <taxon>Eukaryota</taxon>
        <taxon>Sar</taxon>
        <taxon>Alveolata</taxon>
        <taxon>Apicomplexa</taxon>
        <taxon>Conoidasida</taxon>
        <taxon>Coccidia</taxon>
        <taxon>Eucoccidiorida</taxon>
        <taxon>Eimeriorina</taxon>
        <taxon>Sarcocystidae</taxon>
        <taxon>Cystoisospora</taxon>
    </lineage>
</organism>
<dbReference type="GeneID" id="94431283"/>
<keyword evidence="2" id="KW-0812">Transmembrane</keyword>